<keyword evidence="5 7" id="KW-0687">Ribonucleoprotein</keyword>
<dbReference type="AlphaFoldDB" id="A0A9D0YVW6"/>
<reference evidence="10" key="2">
    <citation type="journal article" date="2021" name="PeerJ">
        <title>Extensive microbial diversity within the chicken gut microbiome revealed by metagenomics and culture.</title>
        <authorList>
            <person name="Gilroy R."/>
            <person name="Ravi A."/>
            <person name="Getino M."/>
            <person name="Pursley I."/>
            <person name="Horton D.L."/>
            <person name="Alikhan N.F."/>
            <person name="Baker D."/>
            <person name="Gharbi K."/>
            <person name="Hall N."/>
            <person name="Watson M."/>
            <person name="Adriaenssens E.M."/>
            <person name="Foster-Nyarko E."/>
            <person name="Jarju S."/>
            <person name="Secka A."/>
            <person name="Antonio M."/>
            <person name="Oren A."/>
            <person name="Chaudhuri R.R."/>
            <person name="La Ragione R."/>
            <person name="Hildebrand F."/>
            <person name="Pallen M.J."/>
        </authorList>
    </citation>
    <scope>NUCLEOTIDE SEQUENCE</scope>
    <source>
        <strain evidence="10">ChiHile30-977</strain>
    </source>
</reference>
<comment type="similarity">
    <text evidence="1 7">Belongs to the bacterial ribosomal protein bL9 family.</text>
</comment>
<feature type="domain" description="Ribosomal protein L9" evidence="8">
    <location>
        <begin position="1"/>
        <end position="43"/>
    </location>
</feature>
<dbReference type="InterPro" id="IPR000244">
    <property type="entry name" value="Ribosomal_bL9"/>
</dbReference>
<dbReference type="InterPro" id="IPR036935">
    <property type="entry name" value="Ribosomal_bL9_N_sf"/>
</dbReference>
<dbReference type="GO" id="GO:0003735">
    <property type="term" value="F:structural constituent of ribosome"/>
    <property type="evidence" value="ECO:0007669"/>
    <property type="project" value="InterPro"/>
</dbReference>
<evidence type="ECO:0000256" key="1">
    <source>
        <dbReference type="ARBA" id="ARBA00010605"/>
    </source>
</evidence>
<organism evidence="10 11">
    <name type="scientific">Candidatus Avichristensenella intestinipullorum</name>
    <dbReference type="NCBI Taxonomy" id="2840693"/>
    <lineage>
        <taxon>Bacteria</taxon>
        <taxon>Bacillati</taxon>
        <taxon>Bacillota</taxon>
        <taxon>Clostridia</taxon>
        <taxon>Candidatus Avichristensenella</taxon>
    </lineage>
</organism>
<evidence type="ECO:0000259" key="9">
    <source>
        <dbReference type="Pfam" id="PF03948"/>
    </source>
</evidence>
<evidence type="ECO:0000256" key="2">
    <source>
        <dbReference type="ARBA" id="ARBA00022730"/>
    </source>
</evidence>
<evidence type="ECO:0000256" key="4">
    <source>
        <dbReference type="ARBA" id="ARBA00022980"/>
    </source>
</evidence>
<dbReference type="Proteomes" id="UP000886819">
    <property type="component" value="Unassembled WGS sequence"/>
</dbReference>
<dbReference type="Pfam" id="PF01281">
    <property type="entry name" value="Ribosomal_L9_N"/>
    <property type="match status" value="1"/>
</dbReference>
<keyword evidence="4 7" id="KW-0689">Ribosomal protein</keyword>
<evidence type="ECO:0000313" key="10">
    <source>
        <dbReference type="EMBL" id="HIQ62356.1"/>
    </source>
</evidence>
<dbReference type="Gene3D" id="3.40.5.10">
    <property type="entry name" value="Ribosomal protein L9, N-terminal domain"/>
    <property type="match status" value="1"/>
</dbReference>
<dbReference type="GO" id="GO:1990904">
    <property type="term" value="C:ribonucleoprotein complex"/>
    <property type="evidence" value="ECO:0007669"/>
    <property type="project" value="UniProtKB-KW"/>
</dbReference>
<feature type="domain" description="Large ribosomal subunit protein bL9 C-terminal" evidence="9">
    <location>
        <begin position="64"/>
        <end position="146"/>
    </location>
</feature>
<dbReference type="InterPro" id="IPR020594">
    <property type="entry name" value="Ribosomal_bL9_bac/chp"/>
</dbReference>
<accession>A0A9D0YVW6</accession>
<comment type="function">
    <text evidence="7">Binds to the 23S rRNA.</text>
</comment>
<dbReference type="Gene3D" id="3.10.430.100">
    <property type="entry name" value="Ribosomal protein L9, C-terminal domain"/>
    <property type="match status" value="1"/>
</dbReference>
<dbReference type="InterPro" id="IPR036791">
    <property type="entry name" value="Ribosomal_bL9_C_sf"/>
</dbReference>
<dbReference type="GO" id="GO:0005840">
    <property type="term" value="C:ribosome"/>
    <property type="evidence" value="ECO:0007669"/>
    <property type="project" value="UniProtKB-KW"/>
</dbReference>
<proteinExistence type="inferred from homology"/>
<evidence type="ECO:0000256" key="3">
    <source>
        <dbReference type="ARBA" id="ARBA00022884"/>
    </source>
</evidence>
<protein>
    <recommendedName>
        <fullName evidence="6 7">Large ribosomal subunit protein bL9</fullName>
    </recommendedName>
</protein>
<sequence>MKVILLQDVKGTGKKEQIVEVSDGYARNFLLPRKIAVEATATAANAIKHAKAAEEHRESLRKKEALETAERLRGKEIRLTARCGEKGRLYGSITGQEVADALAAQHGVRVEKRHVELSDPIRAVGEYTASVWLYSGISAPMKVLVEAEA</sequence>
<dbReference type="InterPro" id="IPR009027">
    <property type="entry name" value="Ribosomal_bL9/RNase_H1_N"/>
</dbReference>
<evidence type="ECO:0000256" key="7">
    <source>
        <dbReference type="HAMAP-Rule" id="MF_00503"/>
    </source>
</evidence>
<keyword evidence="2 7" id="KW-0699">rRNA-binding</keyword>
<dbReference type="InterPro" id="IPR020069">
    <property type="entry name" value="Ribosomal_bL9_C"/>
</dbReference>
<dbReference type="GO" id="GO:0019843">
    <property type="term" value="F:rRNA binding"/>
    <property type="evidence" value="ECO:0007669"/>
    <property type="project" value="UniProtKB-UniRule"/>
</dbReference>
<dbReference type="Pfam" id="PF03948">
    <property type="entry name" value="Ribosomal_L9_C"/>
    <property type="match status" value="1"/>
</dbReference>
<dbReference type="EMBL" id="DVFI01000028">
    <property type="protein sequence ID" value="HIQ62356.1"/>
    <property type="molecule type" value="Genomic_DNA"/>
</dbReference>
<comment type="caution">
    <text evidence="10">The sequence shown here is derived from an EMBL/GenBank/DDBJ whole genome shotgun (WGS) entry which is preliminary data.</text>
</comment>
<evidence type="ECO:0000313" key="11">
    <source>
        <dbReference type="Proteomes" id="UP000886819"/>
    </source>
</evidence>
<evidence type="ECO:0000259" key="8">
    <source>
        <dbReference type="Pfam" id="PF01281"/>
    </source>
</evidence>
<dbReference type="SUPFAM" id="SSF55653">
    <property type="entry name" value="Ribosomal protein L9 C-domain"/>
    <property type="match status" value="1"/>
</dbReference>
<dbReference type="HAMAP" id="MF_00503">
    <property type="entry name" value="Ribosomal_bL9"/>
    <property type="match status" value="1"/>
</dbReference>
<evidence type="ECO:0000256" key="6">
    <source>
        <dbReference type="ARBA" id="ARBA00035292"/>
    </source>
</evidence>
<reference evidence="10" key="1">
    <citation type="submission" date="2020-10" db="EMBL/GenBank/DDBJ databases">
        <authorList>
            <person name="Gilroy R."/>
        </authorList>
    </citation>
    <scope>NUCLEOTIDE SEQUENCE</scope>
    <source>
        <strain evidence="10">ChiHile30-977</strain>
    </source>
</reference>
<dbReference type="NCBIfam" id="TIGR00158">
    <property type="entry name" value="L9"/>
    <property type="match status" value="1"/>
</dbReference>
<evidence type="ECO:0000256" key="5">
    <source>
        <dbReference type="ARBA" id="ARBA00023274"/>
    </source>
</evidence>
<dbReference type="SUPFAM" id="SSF55658">
    <property type="entry name" value="L9 N-domain-like"/>
    <property type="match status" value="1"/>
</dbReference>
<dbReference type="PANTHER" id="PTHR21368">
    <property type="entry name" value="50S RIBOSOMAL PROTEIN L9"/>
    <property type="match status" value="1"/>
</dbReference>
<name>A0A9D0YVW6_9FIRM</name>
<dbReference type="InterPro" id="IPR020070">
    <property type="entry name" value="Ribosomal_bL9_N"/>
</dbReference>
<dbReference type="GO" id="GO:0006412">
    <property type="term" value="P:translation"/>
    <property type="evidence" value="ECO:0007669"/>
    <property type="project" value="UniProtKB-UniRule"/>
</dbReference>
<gene>
    <name evidence="7" type="primary">rplI</name>
    <name evidence="10" type="ORF">IAA66_02055</name>
</gene>
<keyword evidence="3 7" id="KW-0694">RNA-binding</keyword>